<dbReference type="KEGG" id="tsph:KIH39_14545"/>
<name>A0A8E6B3W1_9BACT</name>
<dbReference type="InterPro" id="IPR013324">
    <property type="entry name" value="RNA_pol_sigma_r3/r4-like"/>
</dbReference>
<dbReference type="SUPFAM" id="SSF88659">
    <property type="entry name" value="Sigma3 and sigma4 domains of RNA polymerase sigma factors"/>
    <property type="match status" value="1"/>
</dbReference>
<dbReference type="Proteomes" id="UP000676194">
    <property type="component" value="Chromosome"/>
</dbReference>
<evidence type="ECO:0000313" key="2">
    <source>
        <dbReference type="Proteomes" id="UP000676194"/>
    </source>
</evidence>
<dbReference type="RefSeq" id="WP_213493962.1">
    <property type="nucleotide sequence ID" value="NZ_CP074694.1"/>
</dbReference>
<evidence type="ECO:0000313" key="1">
    <source>
        <dbReference type="EMBL" id="QVL30078.1"/>
    </source>
</evidence>
<accession>A0A8E6B3W1</accession>
<dbReference type="AlphaFoldDB" id="A0A8E6B3W1"/>
<reference evidence="1" key="1">
    <citation type="submission" date="2021-05" db="EMBL/GenBank/DDBJ databases">
        <title>Complete genome sequence of the cellulolytic planctomycete Telmatocola sphagniphila SP2T and characterization of the first cellulase from planctomycetes.</title>
        <authorList>
            <person name="Rakitin A.L."/>
            <person name="Beletsky A.V."/>
            <person name="Naumoff D.G."/>
            <person name="Kulichevskaya I.S."/>
            <person name="Mardanov A.V."/>
            <person name="Ravin N.V."/>
            <person name="Dedysh S.N."/>
        </authorList>
    </citation>
    <scope>NUCLEOTIDE SEQUENCE</scope>
    <source>
        <strain evidence="1">SP2T</strain>
    </source>
</reference>
<proteinExistence type="predicted"/>
<organism evidence="1 2">
    <name type="scientific">Telmatocola sphagniphila</name>
    <dbReference type="NCBI Taxonomy" id="1123043"/>
    <lineage>
        <taxon>Bacteria</taxon>
        <taxon>Pseudomonadati</taxon>
        <taxon>Planctomycetota</taxon>
        <taxon>Planctomycetia</taxon>
        <taxon>Gemmatales</taxon>
        <taxon>Gemmataceae</taxon>
    </lineage>
</organism>
<sequence length="308" mass="36263">MNRTPLFSGSYNADMEVNPRVAMLYYFCRMQMPRIELTLEGFSTHIQRTYQVFVEKQPNSMPFSTYLETMYAQDWYLCIGCLERQKWAWERLFTVKAGRSDALLMDALRTRAHRLYPRDEERQENAVHEFYSMLLVPESERSIPILARYDGQRPLTPWLIRIFQNWHVSKLRSHGHTQALPDDDISLPIPPRTETRWHEAFITAARAWLDELDEQELLLLGLRWRYRFSQRDIASRLKVHEGTISRQTDKLRDHCLEKIGKELTSQGWNGDDLEEYILTEMAGVLIDEPRLGIESLGKLLAKKGIKAE</sequence>
<gene>
    <name evidence="1" type="ORF">KIH39_14545</name>
</gene>
<protein>
    <submittedName>
        <fullName evidence="1">Sigma-70 family RNA polymerase sigma factor</fullName>
    </submittedName>
</protein>
<keyword evidence="2" id="KW-1185">Reference proteome</keyword>
<dbReference type="EMBL" id="CP074694">
    <property type="protein sequence ID" value="QVL30078.1"/>
    <property type="molecule type" value="Genomic_DNA"/>
</dbReference>